<comment type="caution">
    <text evidence="2">The sequence shown here is derived from an EMBL/GenBank/DDBJ whole genome shotgun (WGS) entry which is preliminary data.</text>
</comment>
<dbReference type="Gene3D" id="2.60.130.10">
    <property type="entry name" value="Aromatic compound dioxygenase"/>
    <property type="match status" value="1"/>
</dbReference>
<dbReference type="AlphaFoldDB" id="A0A9X1U0F2"/>
<sequence length="183" mass="20920">MNKTTSRRLFMRNSAIAITGLAVLTPTVSSAFANSESPYEGYNPYAETKKDLRTSIFNTNTITIKGTIYKKDGVTPLRDALVEVWHLSPNSSKYRHRTKLRTDSEGNYGFITDFPNKEKGKSSRIYFKLSDSEHSQFTELILTATGSHITGEHWEKNNHLRENLFPKQTRFMDTTTIQFNISI</sequence>
<evidence type="ECO:0000256" key="1">
    <source>
        <dbReference type="SAM" id="SignalP"/>
    </source>
</evidence>
<dbReference type="InterPro" id="IPR015889">
    <property type="entry name" value="Intradiol_dOase_core"/>
</dbReference>
<evidence type="ECO:0008006" key="4">
    <source>
        <dbReference type="Google" id="ProtNLM"/>
    </source>
</evidence>
<feature type="signal peptide" evidence="1">
    <location>
        <begin position="1"/>
        <end position="33"/>
    </location>
</feature>
<reference evidence="2" key="1">
    <citation type="submission" date="2021-09" db="EMBL/GenBank/DDBJ databases">
        <title>Genome of Aequorivita sp. strain F47161.</title>
        <authorList>
            <person name="Wang Y."/>
        </authorList>
    </citation>
    <scope>NUCLEOTIDE SEQUENCE</scope>
    <source>
        <strain evidence="2">F47161</strain>
    </source>
</reference>
<keyword evidence="3" id="KW-1185">Reference proteome</keyword>
<protein>
    <recommendedName>
        <fullName evidence="4">Intradiol ring-cleavage dioxygenases domain-containing protein</fullName>
    </recommendedName>
</protein>
<accession>A0A9X1U0F2</accession>
<proteinExistence type="predicted"/>
<evidence type="ECO:0000313" key="3">
    <source>
        <dbReference type="Proteomes" id="UP001139461"/>
    </source>
</evidence>
<dbReference type="EMBL" id="JAIRBA010000001">
    <property type="protein sequence ID" value="MCG2417590.1"/>
    <property type="molecule type" value="Genomic_DNA"/>
</dbReference>
<dbReference type="GO" id="GO:0016702">
    <property type="term" value="F:oxidoreductase activity, acting on single donors with incorporation of molecular oxygen, incorporation of two atoms of oxygen"/>
    <property type="evidence" value="ECO:0007669"/>
    <property type="project" value="InterPro"/>
</dbReference>
<dbReference type="RefSeq" id="WP_237601406.1">
    <property type="nucleotide sequence ID" value="NZ_JAIRBA010000001.1"/>
</dbReference>
<dbReference type="GO" id="GO:0005506">
    <property type="term" value="F:iron ion binding"/>
    <property type="evidence" value="ECO:0007669"/>
    <property type="project" value="InterPro"/>
</dbReference>
<gene>
    <name evidence="2" type="ORF">K8089_01050</name>
</gene>
<feature type="chain" id="PRO_5040809718" description="Intradiol ring-cleavage dioxygenases domain-containing protein" evidence="1">
    <location>
        <begin position="34"/>
        <end position="183"/>
    </location>
</feature>
<evidence type="ECO:0000313" key="2">
    <source>
        <dbReference type="EMBL" id="MCG2417590.1"/>
    </source>
</evidence>
<keyword evidence="1" id="KW-0732">Signal</keyword>
<name>A0A9X1U0F2_9FLAO</name>
<dbReference type="InterPro" id="IPR006311">
    <property type="entry name" value="TAT_signal"/>
</dbReference>
<dbReference type="SUPFAM" id="SSF49482">
    <property type="entry name" value="Aromatic compound dioxygenase"/>
    <property type="match status" value="1"/>
</dbReference>
<dbReference type="Proteomes" id="UP001139461">
    <property type="component" value="Unassembled WGS sequence"/>
</dbReference>
<dbReference type="PROSITE" id="PS51318">
    <property type="entry name" value="TAT"/>
    <property type="match status" value="1"/>
</dbReference>
<organism evidence="2 3">
    <name type="scientific">Aequorivita vitellina</name>
    <dbReference type="NCBI Taxonomy" id="2874475"/>
    <lineage>
        <taxon>Bacteria</taxon>
        <taxon>Pseudomonadati</taxon>
        <taxon>Bacteroidota</taxon>
        <taxon>Flavobacteriia</taxon>
        <taxon>Flavobacteriales</taxon>
        <taxon>Flavobacteriaceae</taxon>
        <taxon>Aequorivita</taxon>
    </lineage>
</organism>